<proteinExistence type="inferred from homology"/>
<dbReference type="InterPro" id="IPR027268">
    <property type="entry name" value="Peptidase_M4/M1_CTD_sf"/>
</dbReference>
<dbReference type="STRING" id="5288.A0A5C5G5T7"/>
<dbReference type="OrthoDB" id="10031169at2759"/>
<dbReference type="Gene3D" id="1.10.390.10">
    <property type="entry name" value="Neutral Protease Domain 2"/>
    <property type="match status" value="1"/>
</dbReference>
<dbReference type="GO" id="GO:0008270">
    <property type="term" value="F:zinc ion binding"/>
    <property type="evidence" value="ECO:0007669"/>
    <property type="project" value="UniProtKB-UniRule"/>
</dbReference>
<dbReference type="InterPro" id="IPR045357">
    <property type="entry name" value="Aminopeptidase_N-like_N"/>
</dbReference>
<dbReference type="InterPro" id="IPR034016">
    <property type="entry name" value="M1_APN-typ"/>
</dbReference>
<feature type="binding site" evidence="9">
    <location>
        <position position="394"/>
    </location>
    <ligand>
        <name>Zn(2+)</name>
        <dbReference type="ChEBI" id="CHEBI:29105"/>
        <note>catalytic</note>
    </ligand>
</feature>
<dbReference type="SUPFAM" id="SSF55486">
    <property type="entry name" value="Metalloproteases ('zincins'), catalytic domain"/>
    <property type="match status" value="1"/>
</dbReference>
<dbReference type="GO" id="GO:0016020">
    <property type="term" value="C:membrane"/>
    <property type="evidence" value="ECO:0007669"/>
    <property type="project" value="TreeGrafter"/>
</dbReference>
<feature type="domain" description="Peptidase M1 membrane alanine aminopeptidase" evidence="12">
    <location>
        <begin position="300"/>
        <end position="517"/>
    </location>
</feature>
<dbReference type="EMBL" id="SOZI01000002">
    <property type="protein sequence ID" value="TNY24473.1"/>
    <property type="molecule type" value="Genomic_DNA"/>
</dbReference>
<name>A0A5C5G5T7_9BASI</name>
<dbReference type="InterPro" id="IPR042097">
    <property type="entry name" value="Aminopeptidase_N-like_N_sf"/>
</dbReference>
<feature type="domain" description="ERAP1-like C-terminal" evidence="13">
    <location>
        <begin position="598"/>
        <end position="917"/>
    </location>
</feature>
<dbReference type="Gene3D" id="2.60.40.1730">
    <property type="entry name" value="tricorn interacting facor f3 domain"/>
    <property type="match status" value="1"/>
</dbReference>
<feature type="site" description="Transition state stabilizer" evidence="10">
    <location>
        <position position="458"/>
    </location>
</feature>
<dbReference type="Proteomes" id="UP000311382">
    <property type="component" value="Unassembled WGS sequence"/>
</dbReference>
<dbReference type="InterPro" id="IPR050344">
    <property type="entry name" value="Peptidase_M1_aminopeptidases"/>
</dbReference>
<dbReference type="GO" id="GO:0043171">
    <property type="term" value="P:peptide catabolic process"/>
    <property type="evidence" value="ECO:0007669"/>
    <property type="project" value="TreeGrafter"/>
</dbReference>
<comment type="caution">
    <text evidence="15">The sequence shown here is derived from an EMBL/GenBank/DDBJ whole genome shotgun (WGS) entry which is preliminary data.</text>
</comment>
<evidence type="ECO:0000256" key="1">
    <source>
        <dbReference type="ARBA" id="ARBA00010136"/>
    </source>
</evidence>
<accession>A0A5C5G5T7</accession>
<dbReference type="SUPFAM" id="SSF63737">
    <property type="entry name" value="Leukotriene A4 hydrolase N-terminal domain"/>
    <property type="match status" value="1"/>
</dbReference>
<dbReference type="GO" id="GO:0070006">
    <property type="term" value="F:metalloaminopeptidase activity"/>
    <property type="evidence" value="ECO:0007669"/>
    <property type="project" value="TreeGrafter"/>
</dbReference>
<dbReference type="CDD" id="cd09601">
    <property type="entry name" value="M1_APN-Q_like"/>
    <property type="match status" value="1"/>
</dbReference>
<evidence type="ECO:0000313" key="16">
    <source>
        <dbReference type="Proteomes" id="UP000311382"/>
    </source>
</evidence>
<evidence type="ECO:0000313" key="15">
    <source>
        <dbReference type="EMBL" id="TNY24473.1"/>
    </source>
</evidence>
<keyword evidence="7 11" id="KW-0482">Metalloprotease</keyword>
<keyword evidence="4 9" id="KW-0479">Metal-binding</keyword>
<dbReference type="InterPro" id="IPR024571">
    <property type="entry name" value="ERAP1-like_C_dom"/>
</dbReference>
<dbReference type="Pfam" id="PF11838">
    <property type="entry name" value="ERAP1_C"/>
    <property type="match status" value="1"/>
</dbReference>
<evidence type="ECO:0000256" key="4">
    <source>
        <dbReference type="ARBA" id="ARBA00022723"/>
    </source>
</evidence>
<sequence length="940" mass="104520">MSSATPAHEQDDARLSTDVLPSHYDLTIRTDLESLTFTGTGEITFTSAKPLSHLTLHAASPLQLEAAILGSAQLKTESSRPAKHIRVLDKKERVEISFEGGEVPAGTHKVGLRWKGTLDDSMLGYYKSSFPKKDGSGKAYYALTQFEPCQARRAFPGFDEPSMKATYTVSLISRVGTVSLANTDVASTKHLGAGGAFPRTELLGEAFFGQETESEIVGKTVKTEGEVKAPDAQQTQQGEFKDDWELVTFNKTPKVSSYLVAWANGEFEHVESSFTSPLSGRKVPLRVYATHDHIAQAGLTLETTAKILPIYEEIFDIEYPLPKLDTLVASDFDAGAMENWGLITGRTAYYLWDPKNSGLQAKKGVVTVQSHEVAHQWFGNITTMEWWDNLWLNESFATLMGEVVIPDRIEPTWKVHSAFITDHLARALALDSLRSSHPIEMPCKTEADVQQIFDALTYSKGASCLKMLSNFVGEDKFLKGVSIYLKRHLYANARTEDLMKGISEAAGIDAGGMMRNWLGQTGFPLISVEETDKGLKVRQNRFLSTGDATPEEDKTIWQVPLQLLVVDSKTGDKKVHSDIVLTEREMTIDLPNVKGVTYKLNAETCGVYRTLYSVERLSKIGDEAGKANQSAFSLNDRMGLVQDASVLASSGYAKTSGALELVSKLKGETENLVWQEIGGALGSISSTWWEQPKEARDAFNKFRRELFKPVAERLGFEYAESDDVDTVELRTMAIATAAVTGDEATLAEYKRRFGLFVEKDDDSQIPGDLKDSIYSQSVRFGGEKEYEKVLDVYRNPKTPAHRTSAIGALCAAEKEDLLDRTFGLLLSGEVKNQDMASFIANLGRNRVSKRKTWEWFKANYDEIMHRFKGNFSVGNVIKYSFFSLSTKSDAEDVERFFKDKDTTAFGQPLSQGLDSVRSKAAWLERDAGDVEKWLREKQFL</sequence>
<gene>
    <name evidence="15" type="ORF">DMC30DRAFT_413087</name>
</gene>
<evidence type="ECO:0000256" key="5">
    <source>
        <dbReference type="ARBA" id="ARBA00022801"/>
    </source>
</evidence>
<keyword evidence="3 11" id="KW-0645">Protease</keyword>
<evidence type="ECO:0000256" key="8">
    <source>
        <dbReference type="PIRSR" id="PIRSR634016-1"/>
    </source>
</evidence>
<dbReference type="Gene3D" id="1.25.50.20">
    <property type="match status" value="1"/>
</dbReference>
<evidence type="ECO:0000256" key="6">
    <source>
        <dbReference type="ARBA" id="ARBA00022833"/>
    </source>
</evidence>
<protein>
    <recommendedName>
        <fullName evidence="11">Aminopeptidase</fullName>
        <ecNumber evidence="11">3.4.11.-</ecNumber>
    </recommendedName>
</protein>
<feature type="binding site" evidence="9">
    <location>
        <position position="375"/>
    </location>
    <ligand>
        <name>Zn(2+)</name>
        <dbReference type="ChEBI" id="CHEBI:29105"/>
        <note>catalytic</note>
    </ligand>
</feature>
<dbReference type="FunFam" id="1.10.390.10:FF:000006">
    <property type="entry name" value="Puromycin-sensitive aminopeptidase"/>
    <property type="match status" value="1"/>
</dbReference>
<evidence type="ECO:0000259" key="13">
    <source>
        <dbReference type="Pfam" id="PF11838"/>
    </source>
</evidence>
<evidence type="ECO:0000256" key="10">
    <source>
        <dbReference type="PIRSR" id="PIRSR634016-4"/>
    </source>
</evidence>
<dbReference type="Pfam" id="PF17900">
    <property type="entry name" value="Peptidase_M1_N"/>
    <property type="match status" value="1"/>
</dbReference>
<organism evidence="15 16">
    <name type="scientific">Rhodotorula diobovata</name>
    <dbReference type="NCBI Taxonomy" id="5288"/>
    <lineage>
        <taxon>Eukaryota</taxon>
        <taxon>Fungi</taxon>
        <taxon>Dikarya</taxon>
        <taxon>Basidiomycota</taxon>
        <taxon>Pucciniomycotina</taxon>
        <taxon>Microbotryomycetes</taxon>
        <taxon>Sporidiobolales</taxon>
        <taxon>Sporidiobolaceae</taxon>
        <taxon>Rhodotorula</taxon>
    </lineage>
</organism>
<dbReference type="PANTHER" id="PTHR11533:SF174">
    <property type="entry name" value="PUROMYCIN-SENSITIVE AMINOPEPTIDASE-RELATED"/>
    <property type="match status" value="1"/>
</dbReference>
<evidence type="ECO:0000256" key="3">
    <source>
        <dbReference type="ARBA" id="ARBA00022670"/>
    </source>
</evidence>
<dbReference type="Pfam" id="PF01433">
    <property type="entry name" value="Peptidase_M1"/>
    <property type="match status" value="1"/>
</dbReference>
<dbReference type="EC" id="3.4.11.-" evidence="11"/>
<comment type="similarity">
    <text evidence="1 11">Belongs to the peptidase M1 family.</text>
</comment>
<feature type="active site" description="Proton acceptor" evidence="8">
    <location>
        <position position="372"/>
    </location>
</feature>
<dbReference type="GO" id="GO:0005615">
    <property type="term" value="C:extracellular space"/>
    <property type="evidence" value="ECO:0007669"/>
    <property type="project" value="TreeGrafter"/>
</dbReference>
<comment type="cofactor">
    <cofactor evidence="9 11">
        <name>Zn(2+)</name>
        <dbReference type="ChEBI" id="CHEBI:29105"/>
    </cofactor>
    <text evidence="9 11">Binds 1 zinc ion per subunit.</text>
</comment>
<dbReference type="InterPro" id="IPR014782">
    <property type="entry name" value="Peptidase_M1_dom"/>
</dbReference>
<keyword evidence="5 11" id="KW-0378">Hydrolase</keyword>
<evidence type="ECO:0000256" key="2">
    <source>
        <dbReference type="ARBA" id="ARBA00022438"/>
    </source>
</evidence>
<reference evidence="15 16" key="1">
    <citation type="submission" date="2019-03" db="EMBL/GenBank/DDBJ databases">
        <title>Rhodosporidium diobovatum UCD-FST 08-225 genome sequencing, assembly, and annotation.</title>
        <authorList>
            <person name="Fakankun I.U."/>
            <person name="Fristensky B."/>
            <person name="Levin D.B."/>
        </authorList>
    </citation>
    <scope>NUCLEOTIDE SEQUENCE [LARGE SCALE GENOMIC DNA]</scope>
    <source>
        <strain evidence="15 16">UCD-FST 08-225</strain>
    </source>
</reference>
<evidence type="ECO:0000259" key="12">
    <source>
        <dbReference type="Pfam" id="PF01433"/>
    </source>
</evidence>
<keyword evidence="16" id="KW-1185">Reference proteome</keyword>
<feature type="binding site" evidence="9">
    <location>
        <position position="371"/>
    </location>
    <ligand>
        <name>Zn(2+)</name>
        <dbReference type="ChEBI" id="CHEBI:29105"/>
        <note>catalytic</note>
    </ligand>
</feature>
<dbReference type="AlphaFoldDB" id="A0A5C5G5T7"/>
<evidence type="ECO:0000256" key="7">
    <source>
        <dbReference type="ARBA" id="ARBA00023049"/>
    </source>
</evidence>
<dbReference type="GO" id="GO:0042277">
    <property type="term" value="F:peptide binding"/>
    <property type="evidence" value="ECO:0007669"/>
    <property type="project" value="TreeGrafter"/>
</dbReference>
<evidence type="ECO:0000256" key="11">
    <source>
        <dbReference type="RuleBase" id="RU364040"/>
    </source>
</evidence>
<dbReference type="GO" id="GO:0006508">
    <property type="term" value="P:proteolysis"/>
    <property type="evidence" value="ECO:0007669"/>
    <property type="project" value="UniProtKB-KW"/>
</dbReference>
<evidence type="ECO:0000259" key="14">
    <source>
        <dbReference type="Pfam" id="PF17900"/>
    </source>
</evidence>
<evidence type="ECO:0000256" key="9">
    <source>
        <dbReference type="PIRSR" id="PIRSR634016-3"/>
    </source>
</evidence>
<keyword evidence="6 9" id="KW-0862">Zinc</keyword>
<dbReference type="Gene3D" id="2.60.40.1910">
    <property type="match status" value="1"/>
</dbReference>
<dbReference type="PANTHER" id="PTHR11533">
    <property type="entry name" value="PROTEASE M1 ZINC METALLOPROTEASE"/>
    <property type="match status" value="1"/>
</dbReference>
<dbReference type="GO" id="GO:0005737">
    <property type="term" value="C:cytoplasm"/>
    <property type="evidence" value="ECO:0007669"/>
    <property type="project" value="TreeGrafter"/>
</dbReference>
<dbReference type="FunFam" id="1.25.50.20:FF:000002">
    <property type="entry name" value="Aminopeptidase"/>
    <property type="match status" value="1"/>
</dbReference>
<feature type="domain" description="Aminopeptidase N-like N-terminal" evidence="14">
    <location>
        <begin position="21"/>
        <end position="193"/>
    </location>
</feature>
<keyword evidence="2 11" id="KW-0031">Aminopeptidase</keyword>